<organism evidence="18 19">
    <name type="scientific">Frigoriflavimonas asaccharolytica</name>
    <dbReference type="NCBI Taxonomy" id="2735899"/>
    <lineage>
        <taxon>Bacteria</taxon>
        <taxon>Pseudomonadati</taxon>
        <taxon>Bacteroidota</taxon>
        <taxon>Flavobacteriia</taxon>
        <taxon>Flavobacteriales</taxon>
        <taxon>Weeksellaceae</taxon>
        <taxon>Frigoriflavimonas</taxon>
    </lineage>
</organism>
<feature type="domain" description="Aconitase/3-isopropylmalate dehydratase large subunit alpha/beta/alpha" evidence="16">
    <location>
        <begin position="41"/>
        <end position="478"/>
    </location>
</feature>
<dbReference type="InterPro" id="IPR015932">
    <property type="entry name" value="Aconitase_dom2"/>
</dbReference>
<dbReference type="Gene3D" id="3.40.1060.10">
    <property type="entry name" value="Aconitase, Domain 2"/>
    <property type="match status" value="1"/>
</dbReference>
<evidence type="ECO:0000256" key="2">
    <source>
        <dbReference type="ARBA" id="ARBA00004717"/>
    </source>
</evidence>
<dbReference type="FunFam" id="3.30.499.10:FF:000004">
    <property type="entry name" value="Aconitate hydratase, mitochondrial"/>
    <property type="match status" value="1"/>
</dbReference>
<dbReference type="PANTHER" id="PTHR43160:SF3">
    <property type="entry name" value="ACONITATE HYDRATASE, MITOCHONDRIAL"/>
    <property type="match status" value="1"/>
</dbReference>
<comment type="pathway">
    <text evidence="2">Carbohydrate metabolism; tricarboxylic acid cycle; isocitrate from oxaloacetate: step 2/2.</text>
</comment>
<dbReference type="GO" id="GO:0046872">
    <property type="term" value="F:metal ion binding"/>
    <property type="evidence" value="ECO:0007669"/>
    <property type="project" value="UniProtKB-KW"/>
</dbReference>
<comment type="catalytic activity">
    <reaction evidence="12">
        <text>citrate = D-threo-isocitrate</text>
        <dbReference type="Rhea" id="RHEA:10336"/>
        <dbReference type="ChEBI" id="CHEBI:15562"/>
        <dbReference type="ChEBI" id="CHEBI:16947"/>
        <dbReference type="EC" id="4.2.1.3"/>
    </reaction>
</comment>
<dbReference type="GO" id="GO:0003994">
    <property type="term" value="F:aconitate hydratase activity"/>
    <property type="evidence" value="ECO:0007669"/>
    <property type="project" value="UniProtKB-EC"/>
</dbReference>
<dbReference type="InterPro" id="IPR050926">
    <property type="entry name" value="Aconitase/IPM_isomerase"/>
</dbReference>
<dbReference type="InterPro" id="IPR001030">
    <property type="entry name" value="Acoase/IPM_deHydtase_lsu_aba"/>
</dbReference>
<evidence type="ECO:0000313" key="18">
    <source>
        <dbReference type="EMBL" id="NRS92226.1"/>
    </source>
</evidence>
<dbReference type="Pfam" id="PF00330">
    <property type="entry name" value="Aconitase"/>
    <property type="match status" value="1"/>
</dbReference>
<gene>
    <name evidence="18" type="ORF">HNQ03_001294</name>
</gene>
<evidence type="ECO:0000256" key="15">
    <source>
        <dbReference type="ARBA" id="ARBA00031977"/>
    </source>
</evidence>
<dbReference type="FunFam" id="3.40.1060.10:FF:000001">
    <property type="entry name" value="Aconitate hydratase, mitochondrial"/>
    <property type="match status" value="1"/>
</dbReference>
<comment type="similarity">
    <text evidence="3">Belongs to the aconitase/IPM isomerase family.</text>
</comment>
<evidence type="ECO:0000256" key="12">
    <source>
        <dbReference type="ARBA" id="ARBA00023501"/>
    </source>
</evidence>
<comment type="caution">
    <text evidence="18">The sequence shown here is derived from an EMBL/GenBank/DDBJ whole genome shotgun (WGS) entry which is preliminary data.</text>
</comment>
<keyword evidence="9" id="KW-0408">Iron</keyword>
<dbReference type="SUPFAM" id="SSF53732">
    <property type="entry name" value="Aconitase iron-sulfur domain"/>
    <property type="match status" value="1"/>
</dbReference>
<name>A0A8J8G751_9FLAO</name>
<reference evidence="18" key="1">
    <citation type="submission" date="2020-05" db="EMBL/GenBank/DDBJ databases">
        <title>Genomic Encyclopedia of Type Strains, Phase IV (KMG-V): Genome sequencing to study the core and pangenomes of soil and plant-associated prokaryotes.</title>
        <authorList>
            <person name="Whitman W."/>
        </authorList>
    </citation>
    <scope>NUCLEOTIDE SEQUENCE</scope>
    <source>
        <strain evidence="18">16F</strain>
    </source>
</reference>
<evidence type="ECO:0000256" key="9">
    <source>
        <dbReference type="ARBA" id="ARBA00023004"/>
    </source>
</evidence>
<dbReference type="InterPro" id="IPR036008">
    <property type="entry name" value="Aconitase_4Fe-4S_dom"/>
</dbReference>
<dbReference type="InterPro" id="IPR015928">
    <property type="entry name" value="Aconitase/3IPM_dehydase_swvl"/>
</dbReference>
<evidence type="ECO:0000259" key="16">
    <source>
        <dbReference type="Pfam" id="PF00330"/>
    </source>
</evidence>
<evidence type="ECO:0000259" key="17">
    <source>
        <dbReference type="Pfam" id="PF00694"/>
    </source>
</evidence>
<keyword evidence="19" id="KW-1185">Reference proteome</keyword>
<evidence type="ECO:0000256" key="3">
    <source>
        <dbReference type="ARBA" id="ARBA00007185"/>
    </source>
</evidence>
<dbReference type="InterPro" id="IPR018136">
    <property type="entry name" value="Aconitase_4Fe-4S_BS"/>
</dbReference>
<dbReference type="EC" id="4.2.1.3" evidence="4"/>
<keyword evidence="7" id="KW-0479">Metal-binding</keyword>
<evidence type="ECO:0000256" key="14">
    <source>
        <dbReference type="ARBA" id="ARBA00031081"/>
    </source>
</evidence>
<dbReference type="NCBIfam" id="NF005558">
    <property type="entry name" value="PRK07229.1"/>
    <property type="match status" value="1"/>
</dbReference>
<keyword evidence="6" id="KW-0816">Tricarboxylic acid cycle</keyword>
<dbReference type="FunFam" id="3.20.19.10:FF:000002">
    <property type="entry name" value="Aconitate hydratase, mitochondrial"/>
    <property type="match status" value="1"/>
</dbReference>
<dbReference type="RefSeq" id="WP_173778837.1">
    <property type="nucleotide sequence ID" value="NZ_JABSNO010000007.1"/>
</dbReference>
<dbReference type="PRINTS" id="PR00415">
    <property type="entry name" value="ACONITASE"/>
</dbReference>
<dbReference type="Proteomes" id="UP000610746">
    <property type="component" value="Unassembled WGS sequence"/>
</dbReference>
<dbReference type="AlphaFoldDB" id="A0A8J8G751"/>
<keyword evidence="8" id="KW-0809">Transit peptide</keyword>
<feature type="domain" description="Aconitase A/isopropylmalate dehydratase small subunit swivel" evidence="17">
    <location>
        <begin position="559"/>
        <end position="686"/>
    </location>
</feature>
<evidence type="ECO:0000256" key="5">
    <source>
        <dbReference type="ARBA" id="ARBA00019378"/>
    </source>
</evidence>
<proteinExistence type="inferred from homology"/>
<dbReference type="Gene3D" id="3.30.499.10">
    <property type="entry name" value="Aconitase, domain 3"/>
    <property type="match status" value="2"/>
</dbReference>
<evidence type="ECO:0000256" key="1">
    <source>
        <dbReference type="ARBA" id="ARBA00001966"/>
    </source>
</evidence>
<protein>
    <recommendedName>
        <fullName evidence="5">Aconitate hydratase A</fullName>
        <ecNumber evidence="4">4.2.1.3</ecNumber>
    </recommendedName>
    <alternativeName>
        <fullName evidence="13">Citrate hydro-lyase</fullName>
    </alternativeName>
    <alternativeName>
        <fullName evidence="15">Iron-responsive protein-like</fullName>
    </alternativeName>
    <alternativeName>
        <fullName evidence="14">RNA-binding protein</fullName>
    </alternativeName>
</protein>
<dbReference type="PANTHER" id="PTHR43160">
    <property type="entry name" value="ACONITATE HYDRATASE B"/>
    <property type="match status" value="1"/>
</dbReference>
<dbReference type="UniPathway" id="UPA00223">
    <property type="reaction ID" value="UER00718"/>
</dbReference>
<evidence type="ECO:0000313" key="19">
    <source>
        <dbReference type="Proteomes" id="UP000610746"/>
    </source>
</evidence>
<evidence type="ECO:0000256" key="7">
    <source>
        <dbReference type="ARBA" id="ARBA00022723"/>
    </source>
</evidence>
<dbReference type="GO" id="GO:0051539">
    <property type="term" value="F:4 iron, 4 sulfur cluster binding"/>
    <property type="evidence" value="ECO:0007669"/>
    <property type="project" value="InterPro"/>
</dbReference>
<dbReference type="InterPro" id="IPR000573">
    <property type="entry name" value="AconitaseA/IPMdHydase_ssu_swvl"/>
</dbReference>
<dbReference type="SUPFAM" id="SSF52016">
    <property type="entry name" value="LeuD/IlvD-like"/>
    <property type="match status" value="1"/>
</dbReference>
<dbReference type="GO" id="GO:0005829">
    <property type="term" value="C:cytosol"/>
    <property type="evidence" value="ECO:0007669"/>
    <property type="project" value="TreeGrafter"/>
</dbReference>
<dbReference type="InterPro" id="IPR015931">
    <property type="entry name" value="Acnase/IPM_dHydase_lsu_aba_1/3"/>
</dbReference>
<dbReference type="PROSITE" id="PS00450">
    <property type="entry name" value="ACONITASE_1"/>
    <property type="match status" value="1"/>
</dbReference>
<evidence type="ECO:0000256" key="6">
    <source>
        <dbReference type="ARBA" id="ARBA00022532"/>
    </source>
</evidence>
<comment type="cofactor">
    <cofactor evidence="1">
        <name>[4Fe-4S] cluster</name>
        <dbReference type="ChEBI" id="CHEBI:49883"/>
    </cofactor>
</comment>
<evidence type="ECO:0000256" key="4">
    <source>
        <dbReference type="ARBA" id="ARBA00012926"/>
    </source>
</evidence>
<sequence length="756" mass="81873">MTFDLDMIKKVYEQYPQKIAAARNVLGKPLTLSEKILYTHLWDGAASQTFERGNSYVDFAPDRVAMQDATAQMALLQFMQAGKAKVAVPSTAHADHLIQARVGAESDLQDGINKNSEVFSFLSSVCDKYGIGFWKPGAGIIHQVVLENYAFPGGMMIGTDSHTVNAGGLGMVAIGVGGADAVDVMAGMAWELKMPKLIGIKLTGRLNGWTSAKDIILKVAGILTVKGGTGCIVEYFGDGAISLSATGKGTICNMGAEIGATTSTFGYDDSMRRYLSATGRQDVVDAADEIAEHLTGDAEVYANPEQYFDQVIEIDLDTLSPHLNGPFTPDLATPVAEFREKALANDWPINIEWALIGSCTNSSYEDLSRAASIVEDAVAKGVKPVAILGINPGSETVRFTADRDGFLDSFRKFENARIFTNACGPCIGQWDREGAEKGEKNSIIHSFNRNFAKRADGNPNTHAFVASPELVAAIALAGRLDFNPITDTLTNQNGEEIKLNEPSGMELPPKGFDVGDNGFQAPAEDGSGVVIKVNPESDRLQLLTPFQPWDGKNITNARVLIKAFGKCTTDHISMAGPWLKYRGHLDNISNNMLIGAINAYNMETNTVKNMVTGEYMEVPASARVYKAEGIPTIVVGDHNYGEGSSREHAAMEPRHLGVKAVLVKSFARIHETNLKKQGMLGLTFNNEEDYNLFLEEDTINFLDLDQFAPGKPLLLELVHADGSKDQIVTNHTYNQAQIDWYIAGSALNLIAAEANK</sequence>
<dbReference type="EMBL" id="JABSNO010000007">
    <property type="protein sequence ID" value="NRS92226.1"/>
    <property type="molecule type" value="Genomic_DNA"/>
</dbReference>
<keyword evidence="10" id="KW-0411">Iron-sulfur</keyword>
<evidence type="ECO:0000256" key="10">
    <source>
        <dbReference type="ARBA" id="ARBA00023014"/>
    </source>
</evidence>
<evidence type="ECO:0000256" key="11">
    <source>
        <dbReference type="ARBA" id="ARBA00023239"/>
    </source>
</evidence>
<keyword evidence="11 18" id="KW-0456">Lyase</keyword>
<evidence type="ECO:0000256" key="13">
    <source>
        <dbReference type="ARBA" id="ARBA00029682"/>
    </source>
</evidence>
<evidence type="ECO:0000256" key="8">
    <source>
        <dbReference type="ARBA" id="ARBA00022946"/>
    </source>
</evidence>
<dbReference type="Pfam" id="PF00694">
    <property type="entry name" value="Aconitase_C"/>
    <property type="match status" value="1"/>
</dbReference>
<dbReference type="GO" id="GO:0006099">
    <property type="term" value="P:tricarboxylic acid cycle"/>
    <property type="evidence" value="ECO:0007669"/>
    <property type="project" value="UniProtKB-UniPathway"/>
</dbReference>
<dbReference type="NCBIfam" id="TIGR01340">
    <property type="entry name" value="aconitase_mito"/>
    <property type="match status" value="1"/>
</dbReference>
<dbReference type="Gene3D" id="3.20.19.10">
    <property type="entry name" value="Aconitase, domain 4"/>
    <property type="match status" value="1"/>
</dbReference>
<accession>A0A8J8G751</accession>
<dbReference type="InterPro" id="IPR006248">
    <property type="entry name" value="Aconitase_mito-like"/>
</dbReference>